<accession>A0A7U3V0S1</accession>
<evidence type="ECO:0000313" key="4">
    <source>
        <dbReference type="EMBL" id="BBB02094.1"/>
    </source>
</evidence>
<reference evidence="4 5" key="4">
    <citation type="journal article" date="2020" name="Sci. Rep.">
        <title>beta-carboline chemical signals induce reveromycin production through a LuxR family regulator in Streptomyces sp. SN-593.</title>
        <authorList>
            <person name="Panthee S."/>
            <person name="Kito N."/>
            <person name="Hayashi T."/>
            <person name="Shimizu T."/>
            <person name="Ishikawa J."/>
            <person name="Hamamoto H."/>
            <person name="Osada H."/>
            <person name="Takahashi S."/>
        </authorList>
    </citation>
    <scope>NUCLEOTIDE SEQUENCE [LARGE SCALE GENOMIC DNA]</scope>
    <source>
        <strain evidence="4 5">SN-593</strain>
    </source>
</reference>
<dbReference type="KEGG" id="arev:RVR_9813"/>
<dbReference type="AlphaFoldDB" id="A0A7U3V0S1"/>
<reference evidence="4 5" key="2">
    <citation type="journal article" date="2011" name="J. Antibiot.">
        <title>Furaquinocins I and J: novel polyketide isoprenoid hybrid compounds from Streptomyces reveromyceticus SN-593.</title>
        <authorList>
            <person name="Panthee S."/>
            <person name="Takahashi S."/>
            <person name="Takagi H."/>
            <person name="Nogawa T."/>
            <person name="Oowada E."/>
            <person name="Uramoto M."/>
            <person name="Osada H."/>
        </authorList>
    </citation>
    <scope>NUCLEOTIDE SEQUENCE [LARGE SCALE GENOMIC DNA]</scope>
    <source>
        <strain evidence="4 5">SN-593</strain>
    </source>
</reference>
<evidence type="ECO:0000313" key="5">
    <source>
        <dbReference type="Proteomes" id="UP000595703"/>
    </source>
</evidence>
<proteinExistence type="predicted"/>
<evidence type="ECO:0000256" key="3">
    <source>
        <dbReference type="SAM" id="SignalP"/>
    </source>
</evidence>
<dbReference type="Proteomes" id="UP000595703">
    <property type="component" value="Chromosome"/>
</dbReference>
<protein>
    <submittedName>
        <fullName evidence="4">Uncharacterized protein</fullName>
    </submittedName>
</protein>
<name>A0A7U3V0S1_9ACTN</name>
<gene>
    <name evidence="4" type="ORF">RVR_9813</name>
</gene>
<feature type="signal peptide" evidence="3">
    <location>
        <begin position="1"/>
        <end position="20"/>
    </location>
</feature>
<reference evidence="4 5" key="3">
    <citation type="journal article" date="2011" name="Nat. Chem. Biol.">
        <title>Reveromycin A biosynthesis uses RevG and RevJ for stereospecific spiroacetal formation.</title>
        <authorList>
            <person name="Takahashi S."/>
            <person name="Toyoda A."/>
            <person name="Sekiyama Y."/>
            <person name="Takagi H."/>
            <person name="Nogawa T."/>
            <person name="Uramoto M."/>
            <person name="Suzuki R."/>
            <person name="Koshino H."/>
            <person name="Kumano T."/>
            <person name="Panthee S."/>
            <person name="Dairi T."/>
            <person name="Ishikawa J."/>
            <person name="Ikeda H."/>
            <person name="Sakaki Y."/>
            <person name="Osada H."/>
        </authorList>
    </citation>
    <scope>NUCLEOTIDE SEQUENCE [LARGE SCALE GENOMIC DNA]</scope>
    <source>
        <strain evidence="4 5">SN-593</strain>
    </source>
</reference>
<reference evidence="4 5" key="1">
    <citation type="journal article" date="2010" name="J. Bacteriol.">
        <title>Biochemical characterization of a novel indole prenyltransferase from Streptomyces sp. SN-593.</title>
        <authorList>
            <person name="Takahashi S."/>
            <person name="Takagi H."/>
            <person name="Toyoda A."/>
            <person name="Uramoto M."/>
            <person name="Nogawa T."/>
            <person name="Ueki M."/>
            <person name="Sakaki Y."/>
            <person name="Osada H."/>
        </authorList>
    </citation>
    <scope>NUCLEOTIDE SEQUENCE [LARGE SCALE GENOMIC DNA]</scope>
    <source>
        <strain evidence="4 5">SN-593</strain>
    </source>
</reference>
<evidence type="ECO:0000256" key="1">
    <source>
        <dbReference type="SAM" id="MobiDB-lite"/>
    </source>
</evidence>
<keyword evidence="2" id="KW-1133">Transmembrane helix</keyword>
<sequence length="295" mass="28153">MAATAVAATATAVGAGTASAQSGGHSTYTAQHKGPGGTPAPGGTCAFTVGGKSWTPGQGLASIKPSDDGKITIGVTAESGTCTVSLAAYLAQGPDFASSGQQVLTDFSTVTVQRHQQGKLTVTAPATGCFAQIDLYKGSTEYDGKSGAGHGPAPHGPNGSVIGSNLLASWNGPVGGKDCTATPPTTAPSSPSPSDSTSPADTPSDTPTDTPSGTPTDTGSATPSDTASATTSASTSAGAPTAGDTGSPSPSASGSLAHTGGGGNSGLLATLAVVLVALGGAVTFVVRRRGTGRAH</sequence>
<keyword evidence="2" id="KW-0472">Membrane</keyword>
<feature type="chain" id="PRO_5032482876" evidence="3">
    <location>
        <begin position="21"/>
        <end position="295"/>
    </location>
</feature>
<feature type="region of interest" description="Disordered" evidence="1">
    <location>
        <begin position="16"/>
        <end position="42"/>
    </location>
</feature>
<feature type="transmembrane region" description="Helical" evidence="2">
    <location>
        <begin position="266"/>
        <end position="286"/>
    </location>
</feature>
<organism evidence="4 5">
    <name type="scientific">Actinacidiphila reveromycinica</name>
    <dbReference type="NCBI Taxonomy" id="659352"/>
    <lineage>
        <taxon>Bacteria</taxon>
        <taxon>Bacillati</taxon>
        <taxon>Actinomycetota</taxon>
        <taxon>Actinomycetes</taxon>
        <taxon>Kitasatosporales</taxon>
        <taxon>Streptomycetaceae</taxon>
        <taxon>Actinacidiphila</taxon>
    </lineage>
</organism>
<evidence type="ECO:0000256" key="2">
    <source>
        <dbReference type="SAM" id="Phobius"/>
    </source>
</evidence>
<feature type="region of interest" description="Disordered" evidence="1">
    <location>
        <begin position="142"/>
        <end position="258"/>
    </location>
</feature>
<dbReference type="EMBL" id="AP018365">
    <property type="protein sequence ID" value="BBB02094.1"/>
    <property type="molecule type" value="Genomic_DNA"/>
</dbReference>
<keyword evidence="5" id="KW-1185">Reference proteome</keyword>
<feature type="compositionally biased region" description="Low complexity" evidence="1">
    <location>
        <begin position="180"/>
        <end position="257"/>
    </location>
</feature>
<keyword evidence="3" id="KW-0732">Signal</keyword>
<keyword evidence="2" id="KW-0812">Transmembrane</keyword>